<proteinExistence type="predicted"/>
<name>A0A5N6XK60_9EURO</name>
<dbReference type="PANTHER" id="PTHR24148">
    <property type="entry name" value="ANKYRIN REPEAT DOMAIN-CONTAINING PROTEIN 39 HOMOLOG-RELATED"/>
    <property type="match status" value="1"/>
</dbReference>
<dbReference type="Proteomes" id="UP000325945">
    <property type="component" value="Unassembled WGS sequence"/>
</dbReference>
<dbReference type="InterPro" id="IPR052895">
    <property type="entry name" value="HetReg/Transcr_Mod"/>
</dbReference>
<dbReference type="InterPro" id="IPR010730">
    <property type="entry name" value="HET"/>
</dbReference>
<reference evidence="3" key="1">
    <citation type="submission" date="2019-04" db="EMBL/GenBank/DDBJ databases">
        <title>Friends and foes A comparative genomics studyof 23 Aspergillus species from section Flavi.</title>
        <authorList>
            <consortium name="DOE Joint Genome Institute"/>
            <person name="Kjaerbolling I."/>
            <person name="Vesth T."/>
            <person name="Frisvad J.C."/>
            <person name="Nybo J.L."/>
            <person name="Theobald S."/>
            <person name="Kildgaard S."/>
            <person name="Isbrandt T."/>
            <person name="Kuo A."/>
            <person name="Sato A."/>
            <person name="Lyhne E.K."/>
            <person name="Kogle M.E."/>
            <person name="Wiebenga A."/>
            <person name="Kun R.S."/>
            <person name="Lubbers R.J."/>
            <person name="Makela M.R."/>
            <person name="Barry K."/>
            <person name="Chovatia M."/>
            <person name="Clum A."/>
            <person name="Daum C."/>
            <person name="Haridas S."/>
            <person name="He G."/>
            <person name="LaButti K."/>
            <person name="Lipzen A."/>
            <person name="Mondo S."/>
            <person name="Riley R."/>
            <person name="Salamov A."/>
            <person name="Simmons B.A."/>
            <person name="Magnuson J.K."/>
            <person name="Henrissat B."/>
            <person name="Mortensen U.H."/>
            <person name="Larsen T.O."/>
            <person name="Devries R.P."/>
            <person name="Grigoriev I.V."/>
            <person name="Machida M."/>
            <person name="Baker S.E."/>
            <person name="Andersen M.R."/>
        </authorList>
    </citation>
    <scope>NUCLEOTIDE SEQUENCE [LARGE SCALE GENOMIC DNA]</scope>
    <source>
        <strain evidence="3">CBS 130017</strain>
    </source>
</reference>
<feature type="domain" description="Heterokaryon incompatibility" evidence="1">
    <location>
        <begin position="96"/>
        <end position="235"/>
    </location>
</feature>
<dbReference type="Pfam" id="PF23397">
    <property type="entry name" value="DUF7104"/>
    <property type="match status" value="3"/>
</dbReference>
<dbReference type="AlphaFoldDB" id="A0A5N6XK60"/>
<evidence type="ECO:0000259" key="1">
    <source>
        <dbReference type="Pfam" id="PF06985"/>
    </source>
</evidence>
<dbReference type="Pfam" id="PF06985">
    <property type="entry name" value="HET"/>
    <property type="match status" value="1"/>
</dbReference>
<dbReference type="PANTHER" id="PTHR24148:SF78">
    <property type="entry name" value="HETEROKARYON INCOMPATIBILITY DOMAIN-CONTAINING PROTEIN"/>
    <property type="match status" value="1"/>
</dbReference>
<evidence type="ECO:0000313" key="2">
    <source>
        <dbReference type="EMBL" id="KAE8331930.1"/>
    </source>
</evidence>
<gene>
    <name evidence="2" type="ORF">BDV39DRAFT_135312</name>
</gene>
<dbReference type="EMBL" id="ML741767">
    <property type="protein sequence ID" value="KAE8331930.1"/>
    <property type="molecule type" value="Genomic_DNA"/>
</dbReference>
<evidence type="ECO:0000313" key="3">
    <source>
        <dbReference type="Proteomes" id="UP000325945"/>
    </source>
</evidence>
<protein>
    <submittedName>
        <fullName evidence="2">Heterokaryon incompatibility protein-domain-containing protein</fullName>
    </submittedName>
</protein>
<accession>A0A5N6XK60</accession>
<sequence length="750" mass="85396">MVGLRRLWRITHQLSTSTRDSYLFPIYLPLKSLSVPMASDNTEIIPSSPPPYLYSPLPQGHIRLLRLMPHQDKHAPIQCRLFDYPLHNSAIGTHRYEALSYVWGSPEKPYSILLDKDCLSVTTNLYVALLHLRDPFFERVIWIDAVCINQNDLDERSSQVQFMAEIFAKASCVIVWLEEEATGIHDDKASDEGGRALEVIQKAAEGYYSTGMDERKAVLALLERSWFRRVWVLQEIAAARHILIACHSAEIDGHAFSSGLTALNNLIVDVNMRDQIGMAVFLIKNATLRHKRVIAGSDKISLHIRSLADLTTMYNNHEATDRRDKVYALLGMSSDNHGPGAILPVYTVSWKDITCRLIRFYIGEQACVQTWDDEDIAVIKGKGCVLGVVKRVKLNSSKDNMWDNSHNAFVTMQLTGGDERGDGDMWTFCKWPGLIKKGDIVCVLQGASKPTLIRPFGDHCTVITVGFVPHSAAYSMHEQPSANGGQIDKWNGLLQSVALYPRDFLLVWEWQEFSGRLENEKERAWLIDRRLPERAKRELAVELPKLHRLQNLGLILVDSEKFEQALENFPQALDFYGPKAEEAYLPIFTAIMNIAMSWRVPSDMAILRSMVDIARRRGDFVMIAEDKMAEIAKADDALRWMKFLFTQRRNELPITEKVLEEAAANQTYSGALMDFILDRAGSEIRITEKILLAAAQNPGYAIDIMRSILLRRENEIQITDNIIMAAHSNKKWRRSLVIYLQVIRKKLFQE</sequence>
<keyword evidence="3" id="KW-1185">Reference proteome</keyword>
<organism evidence="2 3">
    <name type="scientific">Aspergillus sergii</name>
    <dbReference type="NCBI Taxonomy" id="1034303"/>
    <lineage>
        <taxon>Eukaryota</taxon>
        <taxon>Fungi</taxon>
        <taxon>Dikarya</taxon>
        <taxon>Ascomycota</taxon>
        <taxon>Pezizomycotina</taxon>
        <taxon>Eurotiomycetes</taxon>
        <taxon>Eurotiomycetidae</taxon>
        <taxon>Eurotiales</taxon>
        <taxon>Aspergillaceae</taxon>
        <taxon>Aspergillus</taxon>
        <taxon>Aspergillus subgen. Circumdati</taxon>
    </lineage>
</organism>
<dbReference type="InterPro" id="IPR055530">
    <property type="entry name" value="DUF7104"/>
</dbReference>